<accession>A0A0G3C7T1</accession>
<dbReference type="InterPro" id="IPR006137">
    <property type="entry name" value="NADH_UbQ_OxRdtase-like_20kDa"/>
</dbReference>
<keyword evidence="4" id="KW-0479">Metal-binding</keyword>
<dbReference type="GO" id="GO:0051539">
    <property type="term" value="F:4 iron, 4 sulfur cluster binding"/>
    <property type="evidence" value="ECO:0007669"/>
    <property type="project" value="UniProtKB-KW"/>
</dbReference>
<protein>
    <submittedName>
        <fullName evidence="9">Ech hydrogenase subunit C</fullName>
    </submittedName>
</protein>
<reference evidence="10" key="1">
    <citation type="submission" date="2014-06" db="EMBL/GenBank/DDBJ databases">
        <title>The complete genome sequence of Methanosarcina barkeri CM1.</title>
        <authorList>
            <consortium name="Pastoral Greenhouse Gas Research Consortium"/>
            <person name="Lambie S.C."/>
            <person name="Leahy S.C."/>
            <person name="Kelly W.J."/>
            <person name="Li D."/>
            <person name="Reilly K."/>
            <person name="Attwood G.T."/>
            <person name="Altermann E."/>
        </authorList>
    </citation>
    <scope>NUCLEOTIDE SEQUENCE [LARGE SCALE GENOMIC DNA]</scope>
    <source>
        <strain evidence="10">CM1</strain>
    </source>
</reference>
<dbReference type="NCBIfam" id="NF005012">
    <property type="entry name" value="PRK06411.1"/>
    <property type="match status" value="1"/>
</dbReference>
<organism evidence="9 10">
    <name type="scientific">Methanosarcina barkeri CM1</name>
    <dbReference type="NCBI Taxonomy" id="796385"/>
    <lineage>
        <taxon>Archaea</taxon>
        <taxon>Methanobacteriati</taxon>
        <taxon>Methanobacteriota</taxon>
        <taxon>Stenosarchaea group</taxon>
        <taxon>Methanomicrobia</taxon>
        <taxon>Methanosarcinales</taxon>
        <taxon>Methanosarcinaceae</taxon>
        <taxon>Methanosarcina</taxon>
    </lineage>
</organism>
<name>A0A0G3C7T1_METBA</name>
<dbReference type="Pfam" id="PF01058">
    <property type="entry name" value="Oxidored_q6"/>
    <property type="match status" value="1"/>
</dbReference>
<dbReference type="PANTHER" id="PTHR42989:SF1">
    <property type="entry name" value="FORMATE HYDROGENLYASE SUBUNIT 7-RELATED"/>
    <property type="match status" value="1"/>
</dbReference>
<dbReference type="Gene3D" id="3.40.50.12280">
    <property type="match status" value="1"/>
</dbReference>
<evidence type="ECO:0000256" key="1">
    <source>
        <dbReference type="ARBA" id="ARBA00001966"/>
    </source>
</evidence>
<evidence type="ECO:0000256" key="6">
    <source>
        <dbReference type="ARBA" id="ARBA00023014"/>
    </source>
</evidence>
<gene>
    <name evidence="9" type="ORF">MCM1_1003</name>
</gene>
<dbReference type="SUPFAM" id="SSF56770">
    <property type="entry name" value="HydA/Nqo6-like"/>
    <property type="match status" value="1"/>
</dbReference>
<dbReference type="GeneID" id="24844653"/>
<proteinExistence type="inferred from homology"/>
<evidence type="ECO:0000256" key="3">
    <source>
        <dbReference type="ARBA" id="ARBA00022485"/>
    </source>
</evidence>
<dbReference type="EMBL" id="CP008746">
    <property type="protein sequence ID" value="AKJ38066.1"/>
    <property type="molecule type" value="Genomic_DNA"/>
</dbReference>
<comment type="cofactor">
    <cofactor evidence="1">
        <name>[4Fe-4S] cluster</name>
        <dbReference type="ChEBI" id="CHEBI:49883"/>
    </cofactor>
</comment>
<keyword evidence="3" id="KW-0004">4Fe-4S</keyword>
<dbReference type="Proteomes" id="UP000035331">
    <property type="component" value="Chromosome"/>
</dbReference>
<evidence type="ECO:0000259" key="8">
    <source>
        <dbReference type="Pfam" id="PF01058"/>
    </source>
</evidence>
<dbReference type="GO" id="GO:0046872">
    <property type="term" value="F:metal ion binding"/>
    <property type="evidence" value="ECO:0007669"/>
    <property type="project" value="UniProtKB-KW"/>
</dbReference>
<keyword evidence="5" id="KW-0408">Iron</keyword>
<feature type="region of interest" description="Disordered" evidence="7">
    <location>
        <begin position="143"/>
        <end position="163"/>
    </location>
</feature>
<reference evidence="9 10" key="2">
    <citation type="journal article" date="2015" name="Stand. Genomic Sci.">
        <title>The complete genome sequence of the rumen methanogen Methanosarcina barkeri CM1.</title>
        <authorList>
            <person name="Lambie S.C."/>
            <person name="Kelly W.J."/>
            <person name="Leahy S.C."/>
            <person name="Li D."/>
            <person name="Reilly K."/>
            <person name="McAllister T.A."/>
            <person name="Valle E.R."/>
            <person name="Attwood G.T."/>
            <person name="Altermann E."/>
        </authorList>
    </citation>
    <scope>NUCLEOTIDE SEQUENCE [LARGE SCALE GENOMIC DNA]</scope>
    <source>
        <strain evidence="9 10">CM1</strain>
    </source>
</reference>
<dbReference type="InterPro" id="IPR052375">
    <property type="entry name" value="Complex_I_20kDa-like"/>
</dbReference>
<dbReference type="PANTHER" id="PTHR42989">
    <property type="entry name" value="HYDROGENASE-4 COMPONENT I"/>
    <property type="match status" value="1"/>
</dbReference>
<dbReference type="AlphaFoldDB" id="A0A0G3C7T1"/>
<dbReference type="PATRIC" id="fig|796385.3.peg.1260"/>
<evidence type="ECO:0000256" key="5">
    <source>
        <dbReference type="ARBA" id="ARBA00023004"/>
    </source>
</evidence>
<comment type="similarity">
    <text evidence="2">Belongs to the complex I 20 kDa subunit family.</text>
</comment>
<evidence type="ECO:0000313" key="10">
    <source>
        <dbReference type="Proteomes" id="UP000035331"/>
    </source>
</evidence>
<feature type="domain" description="NADH:ubiquinone oxidoreductase-like 20kDa subunit" evidence="8">
    <location>
        <begin position="17"/>
        <end position="127"/>
    </location>
</feature>
<dbReference type="RefSeq" id="WP_048118260.1">
    <property type="nucleotide sequence ID" value="NZ_CP008746.1"/>
</dbReference>
<sequence>MTLAKSPWIIHVNCNSCNGCDIEVIACLTPLYDAERFGVLNIGTPKQADIMVVTGAVNYKNVDVLVNIYNQIPDPKVVIAVGACASTGGIFHSCYNVIGGVDQVIPVDIYVPGCCPRPEAILDGIMAALPILEDKKKKNIKGKEVKLKRNEAPVPGDSLGTPR</sequence>
<evidence type="ECO:0000256" key="4">
    <source>
        <dbReference type="ARBA" id="ARBA00022723"/>
    </source>
</evidence>
<dbReference type="GeneID" id="24884686"/>
<evidence type="ECO:0000256" key="7">
    <source>
        <dbReference type="SAM" id="MobiDB-lite"/>
    </source>
</evidence>
<keyword evidence="6" id="KW-0411">Iron-sulfur</keyword>
<evidence type="ECO:0000313" key="9">
    <source>
        <dbReference type="EMBL" id="AKJ38066.1"/>
    </source>
</evidence>
<evidence type="ECO:0000256" key="2">
    <source>
        <dbReference type="ARBA" id="ARBA00009173"/>
    </source>
</evidence>